<gene>
    <name evidence="2" type="ORF">ENW11_11235</name>
</gene>
<dbReference type="Gene3D" id="3.40.50.1440">
    <property type="entry name" value="Tubulin/FtsZ, GTPase domain"/>
    <property type="match status" value="1"/>
</dbReference>
<dbReference type="SUPFAM" id="SSF52490">
    <property type="entry name" value="Tubulin nucleotide-binding domain-like"/>
    <property type="match status" value="1"/>
</dbReference>
<name>A0A7V4TLL7_9BACT</name>
<organism evidence="2">
    <name type="scientific">Candidatus Caldatribacterium saccharofermentans</name>
    <dbReference type="NCBI Taxonomy" id="1454753"/>
    <lineage>
        <taxon>Bacteria</taxon>
        <taxon>Pseudomonadati</taxon>
        <taxon>Atribacterota</taxon>
        <taxon>Atribacteria</taxon>
        <taxon>Atribacterales</taxon>
        <taxon>Candidatus Caldatribacteriaceae</taxon>
        <taxon>Candidatus Caldatribacterium</taxon>
    </lineage>
</organism>
<evidence type="ECO:0000313" key="2">
    <source>
        <dbReference type="EMBL" id="HGY40360.1"/>
    </source>
</evidence>
<dbReference type="InterPro" id="IPR025904">
    <property type="entry name" value="Tubulin-like"/>
</dbReference>
<dbReference type="EMBL" id="DTIY01000091">
    <property type="protein sequence ID" value="HGY40360.1"/>
    <property type="molecule type" value="Genomic_DNA"/>
</dbReference>
<dbReference type="Pfam" id="PF13809">
    <property type="entry name" value="Tubulin_2"/>
    <property type="match status" value="1"/>
</dbReference>
<dbReference type="InterPro" id="IPR036525">
    <property type="entry name" value="Tubulin/FtsZ_GTPase_sf"/>
</dbReference>
<sequence>MPPVEEQEVEHVIQRVNLQRALVVGVGGCGAEVIKRLRRLLVDRFGRFEDIPIVKFFYIDTDQNWLQTMATEVEEDIRLPEPERFDAQIPDASGIYRNIRDGHLPNYSWFSLEKLQHHTRIVEGAGTIRQLGRLCFWHHYRNIRDKMEALIADLNADENARFMEDRYRVVVDPGINVYVIAGLAGGTGSGMFLDVAYLARGVLGQMGIQGSNLVVGYLILPGAFRDLGGTNALPNGYAALKELNYYSYMYSPDNEMAALFGRPEWVVNYTGEPGGEVRFVCQAPFDYCYLLDARNEHVQLHRNDIFAMIARSLFHEFTLDFATFKRSLRTNIKNRIVRNDRRDCPAGFMSFGQSAIFFPRREIEQALRHQLALRAVQRWISRQAEPVEVFARGTGVTDSQENVENVILSLTKEAEEDTLKEAVRGYIIRQFIPDAGLRREDVLSAILVEAKERLSDIPYALVEAERKRWIAEEWPLDKFLGSLSDSWRRLKRDFTDEGPEPVKWGEQIRKLWAHKEKVGKEYRQKIYERVFEMFENTAQYGPAWALCFVRLLREALLALRERFVREANDPQTIAQVLGDVYLIKKVAEGKGPSLSAIIEANASERFREVDEAIRSHWPFGKRERVDRQAYEYLLRCAHWCRARVEERARRLAAELAEDLVRMLQDLERELLERARVLARLQAELSKLAIEWAQKASRTENVGELVCDDIVIKALEAKIAAGVGDRYHPDVVAERALQRVGIGLRELREEKVEAFLHALLDAAREAIGDLSESTLQETRFAVYDLLSDQIGDSSTLDQVVSRAIKSGAPFVLLNPNPPGGPWGGLLVIRGAGIHGGYNPNDPDRERARIIESIKRSAGWRPADEIRSIDDTSQIIFFQECGGFPLRALQGIEEMKQVYEHCRKEGGPPLHIVRDEMAERYPDLIPPRENDLQSALTIQSVGIPLGFIVLADFPHPDGGGRTIQMYAYRREIPELPGEFEMIPIGGTVQSIGIRLAFDSALLREVEQAIDAKIKSASSEEKQNFVRILREHLNNFKETLKKENPDVDPETLPLYQKERDRIVTFIRKYGLGTEG</sequence>
<accession>A0A7V4TLL7</accession>
<evidence type="ECO:0008006" key="3">
    <source>
        <dbReference type="Google" id="ProtNLM"/>
    </source>
</evidence>
<proteinExistence type="predicted"/>
<feature type="coiled-coil region" evidence="1">
    <location>
        <begin position="649"/>
        <end position="683"/>
    </location>
</feature>
<keyword evidence="1" id="KW-0175">Coiled coil</keyword>
<evidence type="ECO:0000256" key="1">
    <source>
        <dbReference type="SAM" id="Coils"/>
    </source>
</evidence>
<protein>
    <recommendedName>
        <fullName evidence="3">Tubulin like</fullName>
    </recommendedName>
</protein>
<dbReference type="AlphaFoldDB" id="A0A7V4TLL7"/>
<reference evidence="2" key="1">
    <citation type="journal article" date="2020" name="mSystems">
        <title>Genome- and Community-Level Interaction Insights into Carbon Utilization and Element Cycling Functions of Hydrothermarchaeota in Hydrothermal Sediment.</title>
        <authorList>
            <person name="Zhou Z."/>
            <person name="Liu Y."/>
            <person name="Xu W."/>
            <person name="Pan J."/>
            <person name="Luo Z.H."/>
            <person name="Li M."/>
        </authorList>
    </citation>
    <scope>NUCLEOTIDE SEQUENCE [LARGE SCALE GENOMIC DNA]</scope>
    <source>
        <strain evidence="2">SpSt-82</strain>
    </source>
</reference>
<comment type="caution">
    <text evidence="2">The sequence shown here is derived from an EMBL/GenBank/DDBJ whole genome shotgun (WGS) entry which is preliminary data.</text>
</comment>